<accession>K1LTM2</accession>
<reference evidence="3 4" key="1">
    <citation type="submission" date="2012-07" db="EMBL/GenBank/DDBJ databases">
        <title>The Genome Sequence of Facklamia hominis CCUG 36813.</title>
        <authorList>
            <consortium name="The Broad Institute Genome Sequencing Platform"/>
            <person name="Earl A."/>
            <person name="Ward D."/>
            <person name="Feldgarden M."/>
            <person name="Gevers D."/>
            <person name="Huys G."/>
            <person name="Walker B."/>
            <person name="Young S.K."/>
            <person name="Zeng Q."/>
            <person name="Gargeya S."/>
            <person name="Fitzgerald M."/>
            <person name="Haas B."/>
            <person name="Abouelleil A."/>
            <person name="Alvarado L."/>
            <person name="Arachchi H.M."/>
            <person name="Berlin A.M."/>
            <person name="Chapman S.B."/>
            <person name="Goldberg J."/>
            <person name="Griggs A."/>
            <person name="Gujja S."/>
            <person name="Hansen M."/>
            <person name="Howarth C."/>
            <person name="Imamovic A."/>
            <person name="Larimer J."/>
            <person name="McCowen C."/>
            <person name="Montmayeur A."/>
            <person name="Murphy C."/>
            <person name="Neiman D."/>
            <person name="Pearson M."/>
            <person name="Priest M."/>
            <person name="Roberts A."/>
            <person name="Saif S."/>
            <person name="Shea T."/>
            <person name="Sisk P."/>
            <person name="Sykes S."/>
            <person name="Wortman J."/>
            <person name="Nusbaum C."/>
            <person name="Birren B."/>
        </authorList>
    </citation>
    <scope>NUCLEOTIDE SEQUENCE [LARGE SCALE GENOMIC DNA]</scope>
    <source>
        <strain evidence="3 4">CCUG 36813</strain>
    </source>
</reference>
<dbReference type="InterPro" id="IPR036263">
    <property type="entry name" value="Chorismate_II_sf"/>
</dbReference>
<sequence>MFDQERKTIDHIDRQIVALFEQRTRTVEKVAAIKFANQLPILDASREDQVIKKVQSYLTDPSLKEDLAELYLELMRLSRRHQADWIKHQK</sequence>
<dbReference type="PROSITE" id="PS51168">
    <property type="entry name" value="CHORISMATE_MUT_2"/>
    <property type="match status" value="1"/>
</dbReference>
<protein>
    <submittedName>
        <fullName evidence="3">Chorismate mutase</fullName>
    </submittedName>
</protein>
<evidence type="ECO:0000313" key="3">
    <source>
        <dbReference type="EMBL" id="EKB53403.1"/>
    </source>
</evidence>
<evidence type="ECO:0000313" key="4">
    <source>
        <dbReference type="Proteomes" id="UP000004465"/>
    </source>
</evidence>
<gene>
    <name evidence="3" type="ORF">HMPREF9706_01661</name>
</gene>
<dbReference type="Gene3D" id="1.20.59.10">
    <property type="entry name" value="Chorismate mutase"/>
    <property type="match status" value="1"/>
</dbReference>
<evidence type="ECO:0000256" key="1">
    <source>
        <dbReference type="ARBA" id="ARBA00023235"/>
    </source>
</evidence>
<organism evidence="3 4">
    <name type="scientific">Facklamia hominis CCUG 36813</name>
    <dbReference type="NCBI Taxonomy" id="883111"/>
    <lineage>
        <taxon>Bacteria</taxon>
        <taxon>Bacillati</taxon>
        <taxon>Bacillota</taxon>
        <taxon>Bacilli</taxon>
        <taxon>Lactobacillales</taxon>
        <taxon>Aerococcaceae</taxon>
        <taxon>Facklamia</taxon>
    </lineage>
</organism>
<dbReference type="Proteomes" id="UP000004465">
    <property type="component" value="Unassembled WGS sequence"/>
</dbReference>
<dbReference type="GO" id="GO:0046417">
    <property type="term" value="P:chorismate metabolic process"/>
    <property type="evidence" value="ECO:0007669"/>
    <property type="project" value="InterPro"/>
</dbReference>
<comment type="caution">
    <text evidence="3">The sequence shown here is derived from an EMBL/GenBank/DDBJ whole genome shotgun (WGS) entry which is preliminary data.</text>
</comment>
<dbReference type="OrthoDB" id="9802281at2"/>
<dbReference type="STRING" id="883111.HMPREF9706_01661"/>
<keyword evidence="4" id="KW-1185">Reference proteome</keyword>
<dbReference type="SUPFAM" id="SSF48600">
    <property type="entry name" value="Chorismate mutase II"/>
    <property type="match status" value="1"/>
</dbReference>
<dbReference type="RefSeq" id="WP_006908969.1">
    <property type="nucleotide sequence ID" value="NZ_JH932292.1"/>
</dbReference>
<dbReference type="HOGENOM" id="CLU_131518_3_3_9"/>
<dbReference type="AlphaFoldDB" id="K1LTM2"/>
<evidence type="ECO:0000259" key="2">
    <source>
        <dbReference type="PROSITE" id="PS51168"/>
    </source>
</evidence>
<dbReference type="SMART" id="SM00830">
    <property type="entry name" value="CM_2"/>
    <property type="match status" value="1"/>
</dbReference>
<keyword evidence="1" id="KW-0413">Isomerase</keyword>
<dbReference type="NCBIfam" id="TIGR01805">
    <property type="entry name" value="CM_mono_grmpos"/>
    <property type="match status" value="1"/>
</dbReference>
<dbReference type="GO" id="GO:0009697">
    <property type="term" value="P:salicylic acid biosynthetic process"/>
    <property type="evidence" value="ECO:0007669"/>
    <property type="project" value="TreeGrafter"/>
</dbReference>
<dbReference type="InterPro" id="IPR002701">
    <property type="entry name" value="CM_II_prokaryot"/>
</dbReference>
<feature type="domain" description="Chorismate mutase" evidence="2">
    <location>
        <begin position="1"/>
        <end position="86"/>
    </location>
</feature>
<dbReference type="InterPro" id="IPR051331">
    <property type="entry name" value="Chorismate_mutase-related"/>
</dbReference>
<dbReference type="InterPro" id="IPR036979">
    <property type="entry name" value="CM_dom_sf"/>
</dbReference>
<dbReference type="PANTHER" id="PTHR38041">
    <property type="entry name" value="CHORISMATE MUTASE"/>
    <property type="match status" value="1"/>
</dbReference>
<dbReference type="EMBL" id="AGZD01000013">
    <property type="protein sequence ID" value="EKB53403.1"/>
    <property type="molecule type" value="Genomic_DNA"/>
</dbReference>
<proteinExistence type="predicted"/>
<name>K1LTM2_9LACT</name>
<dbReference type="PATRIC" id="fig|883111.3.peg.1680"/>
<dbReference type="InterPro" id="IPR011279">
    <property type="entry name" value="Chorismate_mutase_GmP"/>
</dbReference>
<dbReference type="PANTHER" id="PTHR38041:SF1">
    <property type="entry name" value="CHORISMATE MUTASE"/>
    <property type="match status" value="1"/>
</dbReference>
<dbReference type="GO" id="GO:0004106">
    <property type="term" value="F:chorismate mutase activity"/>
    <property type="evidence" value="ECO:0007669"/>
    <property type="project" value="InterPro"/>
</dbReference>
<dbReference type="Pfam" id="PF01817">
    <property type="entry name" value="CM_2"/>
    <property type="match status" value="1"/>
</dbReference>